<dbReference type="PANTHER" id="PTHR13812:SF19">
    <property type="entry name" value="KETIMINE REDUCTASE MU-CRYSTALLIN"/>
    <property type="match status" value="1"/>
</dbReference>
<dbReference type="Proteomes" id="UP001518989">
    <property type="component" value="Unassembled WGS sequence"/>
</dbReference>
<dbReference type="EMBL" id="JACTNG010000001">
    <property type="protein sequence ID" value="MBO1077688.1"/>
    <property type="molecule type" value="Genomic_DNA"/>
</dbReference>
<dbReference type="Gene3D" id="3.30.1780.10">
    <property type="entry name" value="ornithine cyclodeaminase, domain 1"/>
    <property type="match status" value="1"/>
</dbReference>
<dbReference type="NCBIfam" id="NF004793">
    <property type="entry name" value="PRK06141.1"/>
    <property type="match status" value="1"/>
</dbReference>
<accession>A0ABS3KM82</accession>
<comment type="caution">
    <text evidence="1">The sequence shown here is derived from an EMBL/GenBank/DDBJ whole genome shotgun (WGS) entry which is preliminary data.</text>
</comment>
<reference evidence="1 2" key="1">
    <citation type="submission" date="2020-09" db="EMBL/GenBank/DDBJ databases">
        <title>Roseomonas.</title>
        <authorList>
            <person name="Zhu W."/>
        </authorList>
    </citation>
    <scope>NUCLEOTIDE SEQUENCE [LARGE SCALE GENOMIC DNA]</scope>
    <source>
        <strain evidence="1 2">573</strain>
    </source>
</reference>
<sequence length="317" mass="32742">MTQPLQADASQLARVLDAPALRAALAAMFRDGCEVPVRHHHTVAAGTGPDATLLLMPAWQPGRFLGVKVVNVFPGNGALGLPAVQGTYLLFDGRTGVLLATLDGNELTARRTAAASALAASYLAAPEADSLLVAGTGRLAPHLARAHAAVRPLKRIAIWGRDGGKAAQVAATLRAEGLPAQAAPDLRAAVGEARMVSCATLSRAPLVQGAWLRPGTHLDLVGGFTPEMREADDEAVRRASVFVDAPGALSEAGDIVLPMRSGALRTGGVLANLAALVRGEHPGRRTADEITLFKSVGTAEEDLAAAVLAFGRLRAPE</sequence>
<dbReference type="Gene3D" id="3.40.50.720">
    <property type="entry name" value="NAD(P)-binding Rossmann-like Domain"/>
    <property type="match status" value="1"/>
</dbReference>
<dbReference type="RefSeq" id="WP_207415097.1">
    <property type="nucleotide sequence ID" value="NZ_CP061177.1"/>
</dbReference>
<dbReference type="Pfam" id="PF02423">
    <property type="entry name" value="OCD_Mu_crystall"/>
    <property type="match status" value="1"/>
</dbReference>
<evidence type="ECO:0000313" key="1">
    <source>
        <dbReference type="EMBL" id="MBO1077688.1"/>
    </source>
</evidence>
<dbReference type="InterPro" id="IPR023401">
    <property type="entry name" value="ODC_N"/>
</dbReference>
<evidence type="ECO:0000313" key="2">
    <source>
        <dbReference type="Proteomes" id="UP001518989"/>
    </source>
</evidence>
<name>A0ABS3KM82_9PROT</name>
<dbReference type="PANTHER" id="PTHR13812">
    <property type="entry name" value="KETIMINE REDUCTASE MU-CRYSTALLIN"/>
    <property type="match status" value="1"/>
</dbReference>
<keyword evidence="2" id="KW-1185">Reference proteome</keyword>
<gene>
    <name evidence="1" type="ORF">IAI61_01495</name>
</gene>
<proteinExistence type="predicted"/>
<dbReference type="PIRSF" id="PIRSF001439">
    <property type="entry name" value="CryM"/>
    <property type="match status" value="1"/>
</dbReference>
<dbReference type="InterPro" id="IPR036291">
    <property type="entry name" value="NAD(P)-bd_dom_sf"/>
</dbReference>
<dbReference type="InterPro" id="IPR003462">
    <property type="entry name" value="ODC_Mu_crystall"/>
</dbReference>
<organism evidence="1 2">
    <name type="scientific">Roseomonas haemaphysalidis</name>
    <dbReference type="NCBI Taxonomy" id="2768162"/>
    <lineage>
        <taxon>Bacteria</taxon>
        <taxon>Pseudomonadati</taxon>
        <taxon>Pseudomonadota</taxon>
        <taxon>Alphaproteobacteria</taxon>
        <taxon>Acetobacterales</taxon>
        <taxon>Roseomonadaceae</taxon>
        <taxon>Roseomonas</taxon>
    </lineage>
</organism>
<protein>
    <submittedName>
        <fullName evidence="1">Ornithine cyclodeaminase family protein</fullName>
    </submittedName>
</protein>
<dbReference type="SUPFAM" id="SSF51735">
    <property type="entry name" value="NAD(P)-binding Rossmann-fold domains"/>
    <property type="match status" value="1"/>
</dbReference>